<feature type="signal peptide" evidence="2">
    <location>
        <begin position="1"/>
        <end position="28"/>
    </location>
</feature>
<evidence type="ECO:0000256" key="2">
    <source>
        <dbReference type="SAM" id="SignalP"/>
    </source>
</evidence>
<gene>
    <name evidence="3" type="ORF">QN277_018222</name>
</gene>
<dbReference type="InterPro" id="IPR035669">
    <property type="entry name" value="SGNH_plant_lipase-like"/>
</dbReference>
<dbReference type="GO" id="GO:0016298">
    <property type="term" value="F:lipase activity"/>
    <property type="evidence" value="ECO:0007669"/>
    <property type="project" value="InterPro"/>
</dbReference>
<dbReference type="GO" id="GO:0005576">
    <property type="term" value="C:extracellular region"/>
    <property type="evidence" value="ECO:0007669"/>
    <property type="project" value="TreeGrafter"/>
</dbReference>
<dbReference type="PANTHER" id="PTHR45642:SF134">
    <property type="entry name" value="BNAC02G29810D PROTEIN"/>
    <property type="match status" value="1"/>
</dbReference>
<dbReference type="CDD" id="cd01837">
    <property type="entry name" value="SGNH_plant_lipase_like"/>
    <property type="match status" value="1"/>
</dbReference>
<protein>
    <recommendedName>
        <fullName evidence="5">GDSL esterase/lipase EXL3</fullName>
    </recommendedName>
</protein>
<dbReference type="FunFam" id="3.40.50.1110:FF:000003">
    <property type="entry name" value="GDSL esterase/lipase APG"/>
    <property type="match status" value="1"/>
</dbReference>
<dbReference type="SUPFAM" id="SSF52266">
    <property type="entry name" value="SGNH hydrolase"/>
    <property type="match status" value="1"/>
</dbReference>
<evidence type="ECO:0008006" key="5">
    <source>
        <dbReference type="Google" id="ProtNLM"/>
    </source>
</evidence>
<name>A0AAE1JVT5_9FABA</name>
<dbReference type="Pfam" id="PF00657">
    <property type="entry name" value="Lipase_GDSL"/>
    <property type="match status" value="1"/>
</dbReference>
<dbReference type="InterPro" id="IPR036514">
    <property type="entry name" value="SGNH_hydro_sf"/>
</dbReference>
<keyword evidence="4" id="KW-1185">Reference proteome</keyword>
<dbReference type="InterPro" id="IPR001087">
    <property type="entry name" value="GDSL"/>
</dbReference>
<dbReference type="AlphaFoldDB" id="A0AAE1JVT5"/>
<sequence>MEKKMMRTIVVVLITIVWSGNVWEKGEGLIKLPGNETVPGLIIFGDSIMDTGGNNDLRTPAKSNFPPYGRNFDGGRPTGRFSNGKVPSDLIAQELGIKEFVPAYKDSNLHPNDLFTGVNFASGGSGYDPLTPNILSVIPLSDQLQQFKEYIGKLKQNFGEEKTNFVLSKSLVLVVASANDIANSYFATGLRRMQYDIPSYTDLLIHHASSFYQELYGLGARRIGVFSAPPLGCMPSQRTMFGGLGRECSPDTNMASQMFNVKLSAELNSLNHNLPHAKFVYIDVYEPLLHIIENPAKYGFDVVDRGCCGTGMMEVSVLCNRLLPQTCADESKYVFWDSYHPTERTYKILVDLVLTKYISNFL</sequence>
<evidence type="ECO:0000313" key="3">
    <source>
        <dbReference type="EMBL" id="KAK4275083.1"/>
    </source>
</evidence>
<evidence type="ECO:0000313" key="4">
    <source>
        <dbReference type="Proteomes" id="UP001293593"/>
    </source>
</evidence>
<reference evidence="3" key="1">
    <citation type="submission" date="2023-10" db="EMBL/GenBank/DDBJ databases">
        <title>Chromosome-level genome of the transformable northern wattle, Acacia crassicarpa.</title>
        <authorList>
            <person name="Massaro I."/>
            <person name="Sinha N.R."/>
            <person name="Poethig S."/>
            <person name="Leichty A.R."/>
        </authorList>
    </citation>
    <scope>NUCLEOTIDE SEQUENCE</scope>
    <source>
        <strain evidence="3">Acra3RX</strain>
        <tissue evidence="3">Leaf</tissue>
    </source>
</reference>
<proteinExistence type="inferred from homology"/>
<organism evidence="3 4">
    <name type="scientific">Acacia crassicarpa</name>
    <name type="common">northern wattle</name>
    <dbReference type="NCBI Taxonomy" id="499986"/>
    <lineage>
        <taxon>Eukaryota</taxon>
        <taxon>Viridiplantae</taxon>
        <taxon>Streptophyta</taxon>
        <taxon>Embryophyta</taxon>
        <taxon>Tracheophyta</taxon>
        <taxon>Spermatophyta</taxon>
        <taxon>Magnoliopsida</taxon>
        <taxon>eudicotyledons</taxon>
        <taxon>Gunneridae</taxon>
        <taxon>Pentapetalae</taxon>
        <taxon>rosids</taxon>
        <taxon>fabids</taxon>
        <taxon>Fabales</taxon>
        <taxon>Fabaceae</taxon>
        <taxon>Caesalpinioideae</taxon>
        <taxon>mimosoid clade</taxon>
        <taxon>Acacieae</taxon>
        <taxon>Acacia</taxon>
    </lineage>
</organism>
<dbReference type="GO" id="GO:0006629">
    <property type="term" value="P:lipid metabolic process"/>
    <property type="evidence" value="ECO:0007669"/>
    <property type="project" value="InterPro"/>
</dbReference>
<comment type="caution">
    <text evidence="3">The sequence shown here is derived from an EMBL/GenBank/DDBJ whole genome shotgun (WGS) entry which is preliminary data.</text>
</comment>
<dbReference type="PANTHER" id="PTHR45642">
    <property type="entry name" value="GDSL ESTERASE/LIPASE EXL3"/>
    <property type="match status" value="1"/>
</dbReference>
<evidence type="ECO:0000256" key="1">
    <source>
        <dbReference type="ARBA" id="ARBA00008668"/>
    </source>
</evidence>
<dbReference type="InterPro" id="IPR008265">
    <property type="entry name" value="Lipase_GDSL_AS"/>
</dbReference>
<dbReference type="PROSITE" id="PS01098">
    <property type="entry name" value="LIPASE_GDSL_SER"/>
    <property type="match status" value="1"/>
</dbReference>
<accession>A0AAE1JVT5</accession>
<feature type="chain" id="PRO_5041948777" description="GDSL esterase/lipase EXL3" evidence="2">
    <location>
        <begin position="29"/>
        <end position="362"/>
    </location>
</feature>
<dbReference type="Gene3D" id="3.40.50.1110">
    <property type="entry name" value="SGNH hydrolase"/>
    <property type="match status" value="1"/>
</dbReference>
<comment type="similarity">
    <text evidence="1">Belongs to the 'GDSL' lipolytic enzyme family.</text>
</comment>
<dbReference type="Proteomes" id="UP001293593">
    <property type="component" value="Unassembled WGS sequence"/>
</dbReference>
<keyword evidence="2" id="KW-0732">Signal</keyword>
<dbReference type="EMBL" id="JAWXYG010000004">
    <property type="protein sequence ID" value="KAK4275083.1"/>
    <property type="molecule type" value="Genomic_DNA"/>
</dbReference>
<dbReference type="InterPro" id="IPR050592">
    <property type="entry name" value="GDSL_lipolytic_enzyme"/>
</dbReference>